<dbReference type="GO" id="GO:0005543">
    <property type="term" value="F:phospholipid binding"/>
    <property type="evidence" value="ECO:0007669"/>
    <property type="project" value="TreeGrafter"/>
</dbReference>
<dbReference type="PANTHER" id="PTHR12960">
    <property type="entry name" value="GLE-1-RELATED"/>
    <property type="match status" value="1"/>
</dbReference>
<evidence type="ECO:0000256" key="8">
    <source>
        <dbReference type="ARBA" id="ARBA00023242"/>
    </source>
</evidence>
<dbReference type="OrthoDB" id="420884at2759"/>
<sequence length="532" mass="60293">MSSPWKSATDSPSRQLLLELGRIRSDANDSFYSRLDEETLTLEAAHRAALVAAAAEHERVRQSAEIAREQFELELERQRRIQEESERRELERRRREKAERDLRELEEQKRRLDEFHRAEAEKRRVEEEIKAKERAEEERRRREEQERVEAARRREAEEAEARKKAQDAAAAAQAKAEEARRAAAVPQAKPIQAPVAPQPSAPAGLRRSIAEKNAVHQQYAQLHRRLKELRSFMVQQSKQNPVLKKNMGDMRREIKKCVGQLTEGKGTNRIPTERIKTLLKEASSLSEPAVDVRQYIVPKPELAPLLQSADGAHGPGLLVYLLNIFAKAIISQFINESSVSPKSADPIGVVAASVFSSNDFRWKGVSLIDILMAKFHVVCPVLWGIYGSEKTEQGRQRLGWWREEPGGPWISEQRHNERMTGLGSGFAAIALRNFEKSPLQNPYPNIHYWRAVASIVNVPPQEATGTHFVVLKAMIENYEGRFLEFYGHAALVALKKALVAFPRQATNQGVAAKAVTVLADVYQRDKRLTLAA</sequence>
<evidence type="ECO:0000256" key="5">
    <source>
        <dbReference type="ARBA" id="ARBA00022927"/>
    </source>
</evidence>
<keyword evidence="8" id="KW-0539">Nucleus</keyword>
<accession>A0A165JPA3</accession>
<evidence type="ECO:0000313" key="12">
    <source>
        <dbReference type="EMBL" id="KZF26476.1"/>
    </source>
</evidence>
<evidence type="ECO:0000256" key="9">
    <source>
        <dbReference type="ARBA" id="ARBA00026227"/>
    </source>
</evidence>
<evidence type="ECO:0000256" key="11">
    <source>
        <dbReference type="SAM" id="MobiDB-lite"/>
    </source>
</evidence>
<dbReference type="AlphaFoldDB" id="A0A165JPA3"/>
<dbReference type="RefSeq" id="XP_018192031.1">
    <property type="nucleotide sequence ID" value="XM_018334027.1"/>
</dbReference>
<dbReference type="PANTHER" id="PTHR12960:SF0">
    <property type="entry name" value="MRNA EXPORT FACTOR GLE1"/>
    <property type="match status" value="1"/>
</dbReference>
<keyword evidence="13" id="KW-1185">Reference proteome</keyword>
<evidence type="ECO:0000256" key="7">
    <source>
        <dbReference type="ARBA" id="ARBA00023132"/>
    </source>
</evidence>
<dbReference type="OMA" id="ILWAKYR"/>
<dbReference type="GO" id="GO:0015031">
    <property type="term" value="P:protein transport"/>
    <property type="evidence" value="ECO:0007669"/>
    <property type="project" value="UniProtKB-KW"/>
</dbReference>
<keyword evidence="6" id="KW-0811">Translocation</keyword>
<keyword evidence="7" id="KW-0906">Nuclear pore complex</keyword>
<protein>
    <recommendedName>
        <fullName evidence="9">mRNA export factor GLE1</fullName>
    </recommendedName>
    <alternativeName>
        <fullName evidence="10">Nucleoporin GLE1</fullName>
    </alternativeName>
</protein>
<feature type="region of interest" description="Disordered" evidence="11">
    <location>
        <begin position="82"/>
        <end position="202"/>
    </location>
</feature>
<dbReference type="GO" id="GO:0000822">
    <property type="term" value="F:inositol hexakisphosphate binding"/>
    <property type="evidence" value="ECO:0007669"/>
    <property type="project" value="TreeGrafter"/>
</dbReference>
<evidence type="ECO:0000256" key="3">
    <source>
        <dbReference type="ARBA" id="ARBA00022448"/>
    </source>
</evidence>
<dbReference type="STRING" id="1328760.A0A165JPA3"/>
<keyword evidence="5" id="KW-0653">Protein transport</keyword>
<dbReference type="GO" id="GO:0005737">
    <property type="term" value="C:cytoplasm"/>
    <property type="evidence" value="ECO:0007669"/>
    <property type="project" value="TreeGrafter"/>
</dbReference>
<comment type="similarity">
    <text evidence="2">Belongs to the GLE1 family.</text>
</comment>
<proteinExistence type="inferred from homology"/>
<feature type="compositionally biased region" description="Low complexity" evidence="11">
    <location>
        <begin position="182"/>
        <end position="195"/>
    </location>
</feature>
<dbReference type="GO" id="GO:0031369">
    <property type="term" value="F:translation initiation factor binding"/>
    <property type="evidence" value="ECO:0007669"/>
    <property type="project" value="TreeGrafter"/>
</dbReference>
<evidence type="ECO:0000256" key="1">
    <source>
        <dbReference type="ARBA" id="ARBA00004567"/>
    </source>
</evidence>
<organism evidence="12 13">
    <name type="scientific">Xylona heveae (strain CBS 132557 / TC161)</name>
    <dbReference type="NCBI Taxonomy" id="1328760"/>
    <lineage>
        <taxon>Eukaryota</taxon>
        <taxon>Fungi</taxon>
        <taxon>Dikarya</taxon>
        <taxon>Ascomycota</taxon>
        <taxon>Pezizomycotina</taxon>
        <taxon>Xylonomycetes</taxon>
        <taxon>Xylonales</taxon>
        <taxon>Xylonaceae</taxon>
        <taxon>Xylona</taxon>
    </lineage>
</organism>
<evidence type="ECO:0000256" key="10">
    <source>
        <dbReference type="ARBA" id="ARBA00029983"/>
    </source>
</evidence>
<comment type="subcellular location">
    <subcellularLocation>
        <location evidence="1">Nucleus</location>
        <location evidence="1">Nuclear pore complex</location>
    </subcellularLocation>
</comment>
<name>A0A165JPA3_XYLHT</name>
<evidence type="ECO:0000256" key="6">
    <source>
        <dbReference type="ARBA" id="ARBA00023010"/>
    </source>
</evidence>
<feature type="compositionally biased region" description="Basic and acidic residues" evidence="11">
    <location>
        <begin position="82"/>
        <end position="166"/>
    </location>
</feature>
<dbReference type="GO" id="GO:0044614">
    <property type="term" value="C:nuclear pore cytoplasmic filaments"/>
    <property type="evidence" value="ECO:0007669"/>
    <property type="project" value="TreeGrafter"/>
</dbReference>
<dbReference type="Gene3D" id="1.25.40.510">
    <property type="entry name" value="GLE1-like"/>
    <property type="match status" value="1"/>
</dbReference>
<dbReference type="Proteomes" id="UP000076632">
    <property type="component" value="Unassembled WGS sequence"/>
</dbReference>
<dbReference type="GO" id="GO:0016973">
    <property type="term" value="P:poly(A)+ mRNA export from nucleus"/>
    <property type="evidence" value="ECO:0007669"/>
    <property type="project" value="InterPro"/>
</dbReference>
<gene>
    <name evidence="12" type="ORF">L228DRAFT_257908</name>
</gene>
<dbReference type="EMBL" id="KV407454">
    <property type="protein sequence ID" value="KZF26476.1"/>
    <property type="molecule type" value="Genomic_DNA"/>
</dbReference>
<dbReference type="GeneID" id="28899164"/>
<evidence type="ECO:0000313" key="13">
    <source>
        <dbReference type="Proteomes" id="UP000076632"/>
    </source>
</evidence>
<dbReference type="InterPro" id="IPR038506">
    <property type="entry name" value="GLE1-like_sf"/>
</dbReference>
<reference evidence="12 13" key="1">
    <citation type="journal article" date="2016" name="Fungal Biol.">
        <title>The genome of Xylona heveae provides a window into fungal endophytism.</title>
        <authorList>
            <person name="Gazis R."/>
            <person name="Kuo A."/>
            <person name="Riley R."/>
            <person name="LaButti K."/>
            <person name="Lipzen A."/>
            <person name="Lin J."/>
            <person name="Amirebrahimi M."/>
            <person name="Hesse C.N."/>
            <person name="Spatafora J.W."/>
            <person name="Henrissat B."/>
            <person name="Hainaut M."/>
            <person name="Grigoriev I.V."/>
            <person name="Hibbett D.S."/>
        </authorList>
    </citation>
    <scope>NUCLEOTIDE SEQUENCE [LARGE SCALE GENOMIC DNA]</scope>
    <source>
        <strain evidence="12 13">TC161</strain>
    </source>
</reference>
<dbReference type="InParanoid" id="A0A165JPA3"/>
<dbReference type="InterPro" id="IPR012476">
    <property type="entry name" value="GLE1"/>
</dbReference>
<dbReference type="Pfam" id="PF07817">
    <property type="entry name" value="GLE1"/>
    <property type="match status" value="1"/>
</dbReference>
<evidence type="ECO:0000256" key="4">
    <source>
        <dbReference type="ARBA" id="ARBA00022816"/>
    </source>
</evidence>
<keyword evidence="3" id="KW-0813">Transport</keyword>
<keyword evidence="4" id="KW-0509">mRNA transport</keyword>
<evidence type="ECO:0000256" key="2">
    <source>
        <dbReference type="ARBA" id="ARBA00011056"/>
    </source>
</evidence>